<dbReference type="AlphaFoldDB" id="A0A2T9YID6"/>
<comment type="caution">
    <text evidence="3">The sequence shown here is derived from an EMBL/GenBank/DDBJ whole genome shotgun (WGS) entry which is preliminary data.</text>
</comment>
<organism evidence="3 4">
    <name type="scientific">Smittium simulii</name>
    <dbReference type="NCBI Taxonomy" id="133385"/>
    <lineage>
        <taxon>Eukaryota</taxon>
        <taxon>Fungi</taxon>
        <taxon>Fungi incertae sedis</taxon>
        <taxon>Zoopagomycota</taxon>
        <taxon>Kickxellomycotina</taxon>
        <taxon>Harpellomycetes</taxon>
        <taxon>Harpellales</taxon>
        <taxon>Legeriomycetaceae</taxon>
        <taxon>Smittium</taxon>
    </lineage>
</organism>
<keyword evidence="4" id="KW-1185">Reference proteome</keyword>
<evidence type="ECO:0000256" key="1">
    <source>
        <dbReference type="SAM" id="MobiDB-lite"/>
    </source>
</evidence>
<feature type="compositionally biased region" description="Polar residues" evidence="1">
    <location>
        <begin position="73"/>
        <end position="87"/>
    </location>
</feature>
<dbReference type="EMBL" id="MBFR01000173">
    <property type="protein sequence ID" value="PVU92116.1"/>
    <property type="molecule type" value="Genomic_DNA"/>
</dbReference>
<dbReference type="Proteomes" id="UP000245383">
    <property type="component" value="Unassembled WGS sequence"/>
</dbReference>
<gene>
    <name evidence="3" type="ORF">BB561_004023</name>
</gene>
<evidence type="ECO:0000256" key="2">
    <source>
        <dbReference type="SAM" id="Phobius"/>
    </source>
</evidence>
<feature type="region of interest" description="Disordered" evidence="1">
    <location>
        <begin position="73"/>
        <end position="153"/>
    </location>
</feature>
<keyword evidence="2" id="KW-0812">Transmembrane</keyword>
<feature type="region of interest" description="Disordered" evidence="1">
    <location>
        <begin position="1"/>
        <end position="39"/>
    </location>
</feature>
<protein>
    <recommendedName>
        <fullName evidence="5">Late embryogenesis abundant protein LEA-2 subgroup domain-containing protein</fullName>
    </recommendedName>
</protein>
<keyword evidence="2" id="KW-0472">Membrane</keyword>
<evidence type="ECO:0000313" key="4">
    <source>
        <dbReference type="Proteomes" id="UP000245383"/>
    </source>
</evidence>
<feature type="compositionally biased region" description="Basic and acidic residues" evidence="1">
    <location>
        <begin position="1"/>
        <end position="21"/>
    </location>
</feature>
<feature type="compositionally biased region" description="Low complexity" evidence="1">
    <location>
        <begin position="139"/>
        <end position="153"/>
    </location>
</feature>
<feature type="transmembrane region" description="Helical" evidence="2">
    <location>
        <begin position="239"/>
        <end position="259"/>
    </location>
</feature>
<dbReference type="OrthoDB" id="5736341at2759"/>
<feature type="compositionally biased region" description="Low complexity" evidence="1">
    <location>
        <begin position="100"/>
        <end position="112"/>
    </location>
</feature>
<accession>A0A2T9YID6</accession>
<proteinExistence type="predicted"/>
<sequence>MQKSKDCIENKQMLKKESRKESKQKKKSGVIEPKPEFHFSTSSFKNKLESAFQPGTPVLNELCEFSFKESTLSENQSVQSKPDQKSNGIKKVRLSKSKDSNSLNNSKKVNNLPGSSKFPTTVKSRASTQTDGSFEESGNLNSNLLNNKSPPLMNQNQMTLKDIEAIVQSYSKIYSLSQSNFDINNYLSDDEKIYYNNQDRLEDGRGRPTDKKRWFSGFGGKREYEREEPKDKSGRRKKVTVVVVFVVTILLGLAVFFFWPRVPTITATDVYPSGFSQTVFNQDTSEYGLTINARVQYTITSGSFYQQTINLLSMQVLSAVTGASLGSGNAKAIIINSMETKTFFVNTQISYFASVPNDNTMYTLLKSCAASNTTLPTKYARKSEALSLNINSKINLAGIAVKKSHSVSNIINLLCPK</sequence>
<reference evidence="3 4" key="1">
    <citation type="journal article" date="2018" name="MBio">
        <title>Comparative Genomics Reveals the Core Gene Toolbox for the Fungus-Insect Symbiosis.</title>
        <authorList>
            <person name="Wang Y."/>
            <person name="Stata M."/>
            <person name="Wang W."/>
            <person name="Stajich J.E."/>
            <person name="White M.M."/>
            <person name="Moncalvo J.M."/>
        </authorList>
    </citation>
    <scope>NUCLEOTIDE SEQUENCE [LARGE SCALE GENOMIC DNA]</scope>
    <source>
        <strain evidence="3 4">SWE-8-4</strain>
    </source>
</reference>
<name>A0A2T9YID6_9FUNG</name>
<evidence type="ECO:0008006" key="5">
    <source>
        <dbReference type="Google" id="ProtNLM"/>
    </source>
</evidence>
<feature type="compositionally biased region" description="Polar residues" evidence="1">
    <location>
        <begin position="113"/>
        <end position="138"/>
    </location>
</feature>
<keyword evidence="2" id="KW-1133">Transmembrane helix</keyword>
<evidence type="ECO:0000313" key="3">
    <source>
        <dbReference type="EMBL" id="PVU92116.1"/>
    </source>
</evidence>